<evidence type="ECO:0000313" key="2">
    <source>
        <dbReference type="Proteomes" id="UP000011687"/>
    </source>
</evidence>
<evidence type="ECO:0000313" key="1">
    <source>
        <dbReference type="EMBL" id="EMA23966.1"/>
    </source>
</evidence>
<dbReference type="Proteomes" id="UP000011687">
    <property type="component" value="Unassembled WGS sequence"/>
</dbReference>
<name>M0KRV0_9EURY</name>
<accession>M0KRV0</accession>
<protein>
    <submittedName>
        <fullName evidence="1">Uncharacterized protein</fullName>
    </submittedName>
</protein>
<organism evidence="1 2">
    <name type="scientific">Haloarcula marismortui ATCC 33799</name>
    <dbReference type="NCBI Taxonomy" id="662475"/>
    <lineage>
        <taxon>Archaea</taxon>
        <taxon>Methanobacteriati</taxon>
        <taxon>Methanobacteriota</taxon>
        <taxon>Stenosarchaea group</taxon>
        <taxon>Halobacteria</taxon>
        <taxon>Halobacteriales</taxon>
        <taxon>Haloarculaceae</taxon>
        <taxon>Haloarcula</taxon>
    </lineage>
</organism>
<proteinExistence type="predicted"/>
<keyword evidence="2" id="KW-1185">Reference proteome</keyword>
<reference evidence="1 2" key="1">
    <citation type="journal article" date="2014" name="PLoS Genet.">
        <title>Phylogenetically driven sequencing of extremely halophilic archaea reveals strategies for static and dynamic osmo-response.</title>
        <authorList>
            <person name="Becker E.A."/>
            <person name="Seitzer P.M."/>
            <person name="Tritt A."/>
            <person name="Larsen D."/>
            <person name="Krusor M."/>
            <person name="Yao A.I."/>
            <person name="Wu D."/>
            <person name="Madern D."/>
            <person name="Eisen J.A."/>
            <person name="Darling A.E."/>
            <person name="Facciotti M.T."/>
        </authorList>
    </citation>
    <scope>NUCLEOTIDE SEQUENCE [LARGE SCALE GENOMIC DNA]</scope>
    <source>
        <strain evidence="1 2">ATCC 33799</strain>
    </source>
</reference>
<gene>
    <name evidence="1" type="ORF">C435_03568</name>
</gene>
<comment type="caution">
    <text evidence="1">The sequence shown here is derived from an EMBL/GenBank/DDBJ whole genome shotgun (WGS) entry which is preliminary data.</text>
</comment>
<sequence>MLNNSVQSWTQKRPASSSVERFDFMSSSATTAARIEAETHTDLPESYNGWKRYRRSSETVEYWRARSTHVSGQYERLALRVTDDTYTLSKASYDQFGHSVGQTQILSGTFRGDVKFLWGRLQKQMDEHDGHDEFTSPPQLGSVGCWELVKRRHEGSNRDTVRWEADHGTLLVEEVAIKHLYCRTKREFDVRYIDSQESTKLVGSIPRTAAFEVATFVMERLNKSPKESSGRRSRLQQLTDIGPARSHRLLQLGIRDRDELRECVVEANPCNYHHSEEVKKLVTKRLKSQLK</sequence>
<dbReference type="EMBL" id="AOLS01000019">
    <property type="protein sequence ID" value="EMA23966.1"/>
    <property type="molecule type" value="Genomic_DNA"/>
</dbReference>
<dbReference type="AlphaFoldDB" id="M0KRV0"/>
<dbReference type="RefSeq" id="WP_007188127.1">
    <property type="nucleotide sequence ID" value="NZ_AOLS01000019.1"/>
</dbReference>